<keyword evidence="3 8" id="KW-0732">Signal</keyword>
<accession>A0A9E7JPU2</accession>
<dbReference type="Proteomes" id="UP001055439">
    <property type="component" value="Chromosome 2"/>
</dbReference>
<proteinExistence type="inferred from homology"/>
<feature type="domain" description="Inhibitor I9" evidence="10">
    <location>
        <begin position="74"/>
        <end position="109"/>
    </location>
</feature>
<dbReference type="Pfam" id="PF00082">
    <property type="entry name" value="Peptidase_S8"/>
    <property type="match status" value="1"/>
</dbReference>
<dbReference type="Gene3D" id="3.50.30.30">
    <property type="match status" value="1"/>
</dbReference>
<feature type="active site" description="Charge relay system" evidence="6">
    <location>
        <position position="184"/>
    </location>
</feature>
<keyword evidence="2" id="KW-0645">Protease</keyword>
<feature type="signal peptide" evidence="8">
    <location>
        <begin position="1"/>
        <end position="28"/>
    </location>
</feature>
<evidence type="ECO:0000256" key="1">
    <source>
        <dbReference type="ARBA" id="ARBA00011073"/>
    </source>
</evidence>
<dbReference type="Gene3D" id="3.40.50.200">
    <property type="entry name" value="Peptidase S8/S53 domain"/>
    <property type="match status" value="1"/>
</dbReference>
<evidence type="ECO:0000259" key="11">
    <source>
        <dbReference type="Pfam" id="PF17766"/>
    </source>
</evidence>
<dbReference type="SUPFAM" id="SSF52743">
    <property type="entry name" value="Subtilisin-like"/>
    <property type="match status" value="1"/>
</dbReference>
<feature type="non-terminal residue" evidence="12">
    <location>
        <position position="1"/>
    </location>
</feature>
<evidence type="ECO:0000256" key="6">
    <source>
        <dbReference type="PIRSR" id="PIRSR615500-1"/>
    </source>
</evidence>
<dbReference type="InterPro" id="IPR015500">
    <property type="entry name" value="Peptidase_S8_subtilisin-rel"/>
</dbReference>
<evidence type="ECO:0000256" key="7">
    <source>
        <dbReference type="SAM" id="MobiDB-lite"/>
    </source>
</evidence>
<dbReference type="Gene3D" id="3.30.70.80">
    <property type="entry name" value="Peptidase S8 propeptide/proteinase inhibitor I9"/>
    <property type="match status" value="1"/>
</dbReference>
<dbReference type="PRINTS" id="PR00723">
    <property type="entry name" value="SUBTILISIN"/>
</dbReference>
<dbReference type="OrthoDB" id="1922155at2759"/>
<dbReference type="AlphaFoldDB" id="A0A9E7JPU2"/>
<feature type="region of interest" description="Disordered" evidence="7">
    <location>
        <begin position="245"/>
        <end position="267"/>
    </location>
</feature>
<organism evidence="12 13">
    <name type="scientific">Musa troglodytarum</name>
    <name type="common">fe'i banana</name>
    <dbReference type="NCBI Taxonomy" id="320322"/>
    <lineage>
        <taxon>Eukaryota</taxon>
        <taxon>Viridiplantae</taxon>
        <taxon>Streptophyta</taxon>
        <taxon>Embryophyta</taxon>
        <taxon>Tracheophyta</taxon>
        <taxon>Spermatophyta</taxon>
        <taxon>Magnoliopsida</taxon>
        <taxon>Liliopsida</taxon>
        <taxon>Zingiberales</taxon>
        <taxon>Musaceae</taxon>
        <taxon>Musa</taxon>
    </lineage>
</organism>
<dbReference type="Pfam" id="PF17766">
    <property type="entry name" value="fn3_6"/>
    <property type="match status" value="1"/>
</dbReference>
<evidence type="ECO:0000256" key="5">
    <source>
        <dbReference type="ARBA" id="ARBA00022825"/>
    </source>
</evidence>
<keyword evidence="5" id="KW-0720">Serine protease</keyword>
<feature type="active site" description="Charge relay system" evidence="6">
    <location>
        <position position="261"/>
    </location>
</feature>
<dbReference type="CDD" id="cd02120">
    <property type="entry name" value="PA_subtilisin_like"/>
    <property type="match status" value="1"/>
</dbReference>
<dbReference type="InterPro" id="IPR036852">
    <property type="entry name" value="Peptidase_S8/S53_dom_sf"/>
</dbReference>
<evidence type="ECO:0000256" key="2">
    <source>
        <dbReference type="ARBA" id="ARBA00022670"/>
    </source>
</evidence>
<dbReference type="PANTHER" id="PTHR10795">
    <property type="entry name" value="PROPROTEIN CONVERTASE SUBTILISIN/KEXIN"/>
    <property type="match status" value="1"/>
</dbReference>
<dbReference type="InterPro" id="IPR010259">
    <property type="entry name" value="S8pro/Inhibitor_I9"/>
</dbReference>
<dbReference type="InterPro" id="IPR045051">
    <property type="entry name" value="SBT"/>
</dbReference>
<evidence type="ECO:0000256" key="8">
    <source>
        <dbReference type="SAM" id="SignalP"/>
    </source>
</evidence>
<evidence type="ECO:0000256" key="3">
    <source>
        <dbReference type="ARBA" id="ARBA00022729"/>
    </source>
</evidence>
<gene>
    <name evidence="12" type="ORF">MUK42_28747</name>
</gene>
<keyword evidence="13" id="KW-1185">Reference proteome</keyword>
<name>A0A9E7JPU2_9LILI</name>
<dbReference type="FunFam" id="3.40.50.200:FF:000006">
    <property type="entry name" value="Subtilisin-like protease SBT1.5"/>
    <property type="match status" value="1"/>
</dbReference>
<comment type="similarity">
    <text evidence="1">Belongs to the peptidase S8 family.</text>
</comment>
<dbReference type="Gene3D" id="2.60.40.2310">
    <property type="match status" value="1"/>
</dbReference>
<dbReference type="InterPro" id="IPR037045">
    <property type="entry name" value="S8pro/Inhibitor_I9_sf"/>
</dbReference>
<evidence type="ECO:0000259" key="9">
    <source>
        <dbReference type="Pfam" id="PF00082"/>
    </source>
</evidence>
<evidence type="ECO:0000313" key="12">
    <source>
        <dbReference type="EMBL" id="URD89040.1"/>
    </source>
</evidence>
<dbReference type="InterPro" id="IPR034197">
    <property type="entry name" value="Peptidases_S8_3"/>
</dbReference>
<dbReference type="CDD" id="cd04852">
    <property type="entry name" value="Peptidases_S8_3"/>
    <property type="match status" value="1"/>
</dbReference>
<dbReference type="EMBL" id="CP097504">
    <property type="protein sequence ID" value="URD89040.1"/>
    <property type="molecule type" value="Genomic_DNA"/>
</dbReference>
<dbReference type="InterPro" id="IPR000209">
    <property type="entry name" value="Peptidase_S8/S53_dom"/>
</dbReference>
<feature type="active site" description="Charge relay system" evidence="6">
    <location>
        <position position="589"/>
    </location>
</feature>
<feature type="domain" description="Subtilisin-like protease fibronectin type-III" evidence="11">
    <location>
        <begin position="706"/>
        <end position="802"/>
    </location>
</feature>
<dbReference type="GO" id="GO:0004252">
    <property type="term" value="F:serine-type endopeptidase activity"/>
    <property type="evidence" value="ECO:0007669"/>
    <property type="project" value="InterPro"/>
</dbReference>
<evidence type="ECO:0000313" key="13">
    <source>
        <dbReference type="Proteomes" id="UP001055439"/>
    </source>
</evidence>
<dbReference type="InterPro" id="IPR041469">
    <property type="entry name" value="Subtilisin-like_FN3"/>
</dbReference>
<feature type="domain" description="Peptidase S8/S53" evidence="9">
    <location>
        <begin position="175"/>
        <end position="626"/>
    </location>
</feature>
<sequence>SVRGNDDFFSPPLGLLPLSLALLQSLLAHRPCAHSLPGPQPWPRSSPHHQAPSQTSLQCLFQPLSLFFWQFDFRQEEAEEAMVYSYRHGFSGFAAMLNSTQASTLASEHITISIQTLRDHPPLLNGLMGTTLAGFQGVISVFRSKLLQLHTTRSWDFMGLSLNTQQRIPLQSDYGDDIVVGIFDTGIWPESDSFKEEPGMPPVPASWRGTCVKGDKFEPKKACNRKLVGARYYLNGFEREFGPLDTSGDGEYRSPRDRIGHGTHTASTAAGSTAANASYFGLGLGAARGGAPRARLAVYKVCWFKDLDGKCTEADVLAAFDDALCDGVSVISASLGSSPPLMPFFRTSTDIGSFHAAQVGVTVVFSAGNDGPDPSLVQNVSPWSICVAAGTMDRTFPTRIVLGNNLFFMGEGFVRKEMKMKLVDSIKFFDDGSCSFDKWNHKLATGKIVLCFSSIGQVSSTTAALSVLAANGSGIIFAQTTTEQAATDDYLPSVQVDLSQATQILYYIQSSKDPTVRVLPSRTSIGCSPAPSVAYFSSRGPNSATPNILKPDITAPGVNVLAAWSPKSSPTLLPFDERSVNWNFDSGTSMSCPHVSGIVALVKSVHPTWSPAMIKSSLMTTAYARDTSSDSILAGGTLKPTDAFDMGAGHVDPLRAVDPGLVYDMGARDYVVFLCSLRYTQAQIKSMLLPSPGVDTSCGGDESDLDLNYPAITVSDLSCSTTIRRTLRNVGRITNAVYFASVRSPQGVHAVVWPRLLLFSRRKERITYYVTMIPLKRSQGRYDFGEIVWCDGHHRVRTPLIVHVNTTKDGGSSSSSLGGLQVA</sequence>
<evidence type="ECO:0000256" key="4">
    <source>
        <dbReference type="ARBA" id="ARBA00022801"/>
    </source>
</evidence>
<feature type="compositionally biased region" description="Basic and acidic residues" evidence="7">
    <location>
        <begin position="250"/>
        <end position="260"/>
    </location>
</feature>
<dbReference type="InterPro" id="IPR023828">
    <property type="entry name" value="Peptidase_S8_Ser-AS"/>
</dbReference>
<feature type="chain" id="PRO_5039558015" evidence="8">
    <location>
        <begin position="29"/>
        <end position="823"/>
    </location>
</feature>
<dbReference type="GO" id="GO:0006508">
    <property type="term" value="P:proteolysis"/>
    <property type="evidence" value="ECO:0007669"/>
    <property type="project" value="UniProtKB-KW"/>
</dbReference>
<reference evidence="12" key="1">
    <citation type="submission" date="2022-05" db="EMBL/GenBank/DDBJ databases">
        <title>The Musa troglodytarum L. genome provides insights into the mechanism of non-climacteric behaviour and enrichment of carotenoids.</title>
        <authorList>
            <person name="Wang J."/>
        </authorList>
    </citation>
    <scope>NUCLEOTIDE SEQUENCE</scope>
    <source>
        <tissue evidence="12">Leaf</tissue>
    </source>
</reference>
<protein>
    <submittedName>
        <fullName evidence="12">Subtilase family</fullName>
    </submittedName>
</protein>
<evidence type="ECO:0000259" key="10">
    <source>
        <dbReference type="Pfam" id="PF05922"/>
    </source>
</evidence>
<keyword evidence="4" id="KW-0378">Hydrolase</keyword>
<dbReference type="Pfam" id="PF05922">
    <property type="entry name" value="Inhibitor_I9"/>
    <property type="match status" value="1"/>
</dbReference>
<dbReference type="PROSITE" id="PS00138">
    <property type="entry name" value="SUBTILASE_SER"/>
    <property type="match status" value="1"/>
</dbReference>